<proteinExistence type="predicted"/>
<feature type="domain" description="Rhamnogalacturonase A/B/Epimerase-like pectate lyase" evidence="1">
    <location>
        <begin position="149"/>
        <end position="368"/>
    </location>
</feature>
<organism evidence="2 3">
    <name type="scientific">Acrodontium crateriforme</name>
    <dbReference type="NCBI Taxonomy" id="150365"/>
    <lineage>
        <taxon>Eukaryota</taxon>
        <taxon>Fungi</taxon>
        <taxon>Dikarya</taxon>
        <taxon>Ascomycota</taxon>
        <taxon>Pezizomycotina</taxon>
        <taxon>Dothideomycetes</taxon>
        <taxon>Dothideomycetidae</taxon>
        <taxon>Mycosphaerellales</taxon>
        <taxon>Teratosphaeriaceae</taxon>
        <taxon>Acrodontium</taxon>
    </lineage>
</organism>
<dbReference type="PANTHER" id="PTHR33928">
    <property type="entry name" value="POLYGALACTURONASE QRT3"/>
    <property type="match status" value="1"/>
</dbReference>
<evidence type="ECO:0000313" key="2">
    <source>
        <dbReference type="EMBL" id="WPH03444.1"/>
    </source>
</evidence>
<evidence type="ECO:0000259" key="1">
    <source>
        <dbReference type="Pfam" id="PF12708"/>
    </source>
</evidence>
<keyword evidence="3" id="KW-1185">Reference proteome</keyword>
<dbReference type="PANTHER" id="PTHR33928:SF2">
    <property type="entry name" value="PECTATE LYASE SUPERFAMILY PROTEIN DOMAIN-CONTAINING PROTEIN-RELATED"/>
    <property type="match status" value="1"/>
</dbReference>
<dbReference type="InterPro" id="IPR011050">
    <property type="entry name" value="Pectin_lyase_fold/virulence"/>
</dbReference>
<dbReference type="Pfam" id="PF12708">
    <property type="entry name" value="Pect-lyase_RHGA_epim"/>
    <property type="match status" value="2"/>
</dbReference>
<dbReference type="SUPFAM" id="SSF51126">
    <property type="entry name" value="Pectin lyase-like"/>
    <property type="match status" value="2"/>
</dbReference>
<accession>A0AAQ3M8N8</accession>
<name>A0AAQ3M8N8_9PEZI</name>
<dbReference type="CDD" id="cd23668">
    <property type="entry name" value="GH55_beta13glucanase-like"/>
    <property type="match status" value="1"/>
</dbReference>
<feature type="domain" description="Rhamnogalacturonase A/B/Epimerase-like pectate lyase" evidence="1">
    <location>
        <begin position="505"/>
        <end position="559"/>
    </location>
</feature>
<dbReference type="InterPro" id="IPR024535">
    <property type="entry name" value="RHGA/B-epi-like_pectate_lyase"/>
</dbReference>
<dbReference type="FunFam" id="2.160.20.10:FF:000049">
    <property type="entry name" value="Putative exo-beta-1,3-glucanase"/>
    <property type="match status" value="1"/>
</dbReference>
<dbReference type="Gene3D" id="2.160.20.10">
    <property type="entry name" value="Single-stranded right-handed beta-helix, Pectin lyase-like"/>
    <property type="match status" value="2"/>
</dbReference>
<evidence type="ECO:0000313" key="3">
    <source>
        <dbReference type="Proteomes" id="UP001303373"/>
    </source>
</evidence>
<reference evidence="2 3" key="1">
    <citation type="submission" date="2023-11" db="EMBL/GenBank/DDBJ databases">
        <title>An acidophilic fungus is an integral part of prey digestion in a carnivorous sundew plant.</title>
        <authorList>
            <person name="Tsai I.J."/>
        </authorList>
    </citation>
    <scope>NUCLEOTIDE SEQUENCE [LARGE SCALE GENOMIC DNA]</scope>
    <source>
        <strain evidence="2">169a</strain>
    </source>
</reference>
<dbReference type="InterPro" id="IPR012334">
    <property type="entry name" value="Pectin_lyas_fold"/>
</dbReference>
<dbReference type="GO" id="GO:0004650">
    <property type="term" value="F:polygalacturonase activity"/>
    <property type="evidence" value="ECO:0007669"/>
    <property type="project" value="InterPro"/>
</dbReference>
<dbReference type="Proteomes" id="UP001303373">
    <property type="component" value="Chromosome 10"/>
</dbReference>
<dbReference type="AlphaFoldDB" id="A0AAQ3M8N8"/>
<sequence length="868" mass="92685">MMALASTPGHSIAQSAIERVSFPIVSPGPNIFSFSFLSSSSHIAPTAAPFIPNLLPSVQATDYNNPSELPSSTSTQIATQRFKPIMHSLRSISLLTTALCTIFSAAAPAPMPDVANSDAAAASGYWFADTTLHNANSVWGNSNSAYKTFRNVKDFGAKGDGSTDDTAAINNALSSGTRCGQGCNSSTISPAIVYFPAGTYMVSKPLVQYYYTQMIGDPTNLPTIKGTSGFQGIALIDSDPYTDTGANWYINQNNFYRQIRNFNVDLTGMGTTGAGIHWQVAQATSLQNIVFNMNKGSSSQQIGIFMDNGSGGFMSDLIFNGGQYGAFFGNQQFTSRNMTFNGCRTAVFMNWNWGWTLTGLTINGLDSGSSVGVDVSNSPSNQTVGSIVLADSSIQNCKIGVKSAYNKNQNVPATGGTVVINNVDMSGTGMAVGDQNGNQILAAGKISAWASGNGYTNSNVPVKQQNSISPPATAASLKDSNGNIFSRSKPQYAGLTSSSFSSAHAAGCKGDGQTDNTQCIQNFLNSAASANKIAYFDYGAYIVKNTIKVPNNIKIVGELWPMIVASGFTDVNNPKPVFQIGDGGNGAVEMSDMLFMISGPNPGAIMIQWNLKSTQGASGMWDTHVRMGGSYGSNLMLSQCAKNPSQTSPNTNCEAGFLMFQATSASSGVYLENTWFWTADHDMEDALNRQISVYNGRGVLIQSPGPVWLWGTASEHSILYNYQFDGVQALFAGFIQTETPYMQPNSPAPAPFSFNSNFDDPTFTICTGTSTAPCLDSWGLRVVNSKNIVIYSAGMYSFFNNYDQTCVSGQNCQLNMIRIQSSQVAFYAITTKAAVNMIVDSNHNNSVVKDADNRDNFGATLAYYFSNP</sequence>
<dbReference type="EMBL" id="CP138589">
    <property type="protein sequence ID" value="WPH03444.1"/>
    <property type="molecule type" value="Genomic_DNA"/>
</dbReference>
<dbReference type="InterPro" id="IPR039279">
    <property type="entry name" value="QRT3-like"/>
</dbReference>
<gene>
    <name evidence="2" type="ORF">R9X50_00632400</name>
</gene>
<protein>
    <recommendedName>
        <fullName evidence="1">Rhamnogalacturonase A/B/Epimerase-like pectate lyase domain-containing protein</fullName>
    </recommendedName>
</protein>